<keyword evidence="3" id="KW-1185">Reference proteome</keyword>
<dbReference type="Pfam" id="PF13490">
    <property type="entry name" value="zf-HC2"/>
    <property type="match status" value="1"/>
</dbReference>
<dbReference type="EMBL" id="VWSF01000002">
    <property type="protein sequence ID" value="KAA5548724.1"/>
    <property type="molecule type" value="Genomic_DNA"/>
</dbReference>
<comment type="caution">
    <text evidence="2">The sequence shown here is derived from an EMBL/GenBank/DDBJ whole genome shotgun (WGS) entry which is preliminary data.</text>
</comment>
<dbReference type="InterPro" id="IPR027383">
    <property type="entry name" value="Znf_put"/>
</dbReference>
<gene>
    <name evidence="2" type="ORF">F0145_04195</name>
</gene>
<sequence length="93" mass="10463">MKTIATKPNQVSANSGGNPDCEKIVSLLDIIIDGEATEEDRTYFFSHVETCQECFAAHQKHEQLKRFLRENIQRKVVPTNLLSSIQSVIKTTA</sequence>
<proteinExistence type="predicted"/>
<evidence type="ECO:0000313" key="3">
    <source>
        <dbReference type="Proteomes" id="UP000323426"/>
    </source>
</evidence>
<dbReference type="RefSeq" id="WP_150087051.1">
    <property type="nucleotide sequence ID" value="NZ_VWSF01000002.1"/>
</dbReference>
<organism evidence="2 3">
    <name type="scientific">Adhaeribacter rhizoryzae</name>
    <dbReference type="NCBI Taxonomy" id="2607907"/>
    <lineage>
        <taxon>Bacteria</taxon>
        <taxon>Pseudomonadati</taxon>
        <taxon>Bacteroidota</taxon>
        <taxon>Cytophagia</taxon>
        <taxon>Cytophagales</taxon>
        <taxon>Hymenobacteraceae</taxon>
        <taxon>Adhaeribacter</taxon>
    </lineage>
</organism>
<name>A0A5M6DMF7_9BACT</name>
<dbReference type="AlphaFoldDB" id="A0A5M6DMF7"/>
<evidence type="ECO:0000259" key="1">
    <source>
        <dbReference type="Pfam" id="PF13490"/>
    </source>
</evidence>
<accession>A0A5M6DMF7</accession>
<feature type="domain" description="Putative zinc-finger" evidence="1">
    <location>
        <begin position="21"/>
        <end position="54"/>
    </location>
</feature>
<reference evidence="2 3" key="1">
    <citation type="submission" date="2019-09" db="EMBL/GenBank/DDBJ databases">
        <title>Genome sequence and assembly of Adhaeribacter sp.</title>
        <authorList>
            <person name="Chhetri G."/>
        </authorList>
    </citation>
    <scope>NUCLEOTIDE SEQUENCE [LARGE SCALE GENOMIC DNA]</scope>
    <source>
        <strain evidence="2 3">DK36</strain>
    </source>
</reference>
<evidence type="ECO:0000313" key="2">
    <source>
        <dbReference type="EMBL" id="KAA5548724.1"/>
    </source>
</evidence>
<dbReference type="Proteomes" id="UP000323426">
    <property type="component" value="Unassembled WGS sequence"/>
</dbReference>
<protein>
    <recommendedName>
        <fullName evidence="1">Putative zinc-finger domain-containing protein</fullName>
    </recommendedName>
</protein>